<sequence>RHQQLLLFLLQSSKLLKRRAVGAVRAVTWQAKIKEKSNLKTEMRKKEVFHKKNHE</sequence>
<comment type="caution">
    <text evidence="1">The sequence shown here is derived from an EMBL/GenBank/DDBJ whole genome shotgun (WGS) entry which is preliminary data.</text>
</comment>
<accession>A0A811VIR3</accession>
<reference evidence="1" key="1">
    <citation type="submission" date="2020-11" db="EMBL/GenBank/DDBJ databases">
        <authorList>
            <person name="Whitehead M."/>
        </authorList>
    </citation>
    <scope>NUCLEOTIDE SEQUENCE</scope>
    <source>
        <strain evidence="1">EGII</strain>
    </source>
</reference>
<proteinExistence type="predicted"/>
<dbReference type="Proteomes" id="UP000606786">
    <property type="component" value="Unassembled WGS sequence"/>
</dbReference>
<evidence type="ECO:0000313" key="1">
    <source>
        <dbReference type="EMBL" id="CAD7015170.1"/>
    </source>
</evidence>
<protein>
    <submittedName>
        <fullName evidence="1">(Mediterranean fruit fly) hypothetical protein</fullName>
    </submittedName>
</protein>
<dbReference type="AlphaFoldDB" id="A0A811VIR3"/>
<feature type="non-terminal residue" evidence="1">
    <location>
        <position position="1"/>
    </location>
</feature>
<organism evidence="1 2">
    <name type="scientific">Ceratitis capitata</name>
    <name type="common">Mediterranean fruit fly</name>
    <name type="synonym">Tephritis capitata</name>
    <dbReference type="NCBI Taxonomy" id="7213"/>
    <lineage>
        <taxon>Eukaryota</taxon>
        <taxon>Metazoa</taxon>
        <taxon>Ecdysozoa</taxon>
        <taxon>Arthropoda</taxon>
        <taxon>Hexapoda</taxon>
        <taxon>Insecta</taxon>
        <taxon>Pterygota</taxon>
        <taxon>Neoptera</taxon>
        <taxon>Endopterygota</taxon>
        <taxon>Diptera</taxon>
        <taxon>Brachycera</taxon>
        <taxon>Muscomorpha</taxon>
        <taxon>Tephritoidea</taxon>
        <taxon>Tephritidae</taxon>
        <taxon>Ceratitis</taxon>
        <taxon>Ceratitis</taxon>
    </lineage>
</organism>
<gene>
    <name evidence="1" type="ORF">CCAP1982_LOCUS23123</name>
</gene>
<dbReference type="EMBL" id="CAJHJT010000056">
    <property type="protein sequence ID" value="CAD7015170.1"/>
    <property type="molecule type" value="Genomic_DNA"/>
</dbReference>
<keyword evidence="2" id="KW-1185">Reference proteome</keyword>
<evidence type="ECO:0000313" key="2">
    <source>
        <dbReference type="Proteomes" id="UP000606786"/>
    </source>
</evidence>
<name>A0A811VIR3_CERCA</name>